<evidence type="ECO:0000313" key="2">
    <source>
        <dbReference type="EMBL" id="UOT58047.1"/>
    </source>
</evidence>
<protein>
    <recommendedName>
        <fullName evidence="1">Dit-like phage tail protein N-terminal domain-containing protein</fullName>
    </recommendedName>
</protein>
<evidence type="ECO:0000313" key="3">
    <source>
        <dbReference type="Proteomes" id="UP000830307"/>
    </source>
</evidence>
<proteinExistence type="predicted"/>
<dbReference type="GeneID" id="77932650"/>
<accession>A0AAE9GZS4</accession>
<feature type="domain" description="Dit-like phage tail protein N-terminal" evidence="1">
    <location>
        <begin position="26"/>
        <end position="78"/>
    </location>
</feature>
<dbReference type="RefSeq" id="YP_010656756.1">
    <property type="nucleotide sequence ID" value="NC_070840.1"/>
</dbReference>
<dbReference type="Pfam" id="PF21821">
    <property type="entry name" value="Dit_like"/>
    <property type="match status" value="2"/>
</dbReference>
<name>A0AAE9GZS4_9CAUD</name>
<dbReference type="EMBL" id="OM810291">
    <property type="protein sequence ID" value="UOT58047.1"/>
    <property type="molecule type" value="Genomic_DNA"/>
</dbReference>
<reference evidence="2" key="1">
    <citation type="submission" date="2022-02" db="EMBL/GenBank/DDBJ databases">
        <title>The Aeromonas hydrophila phage ZPAH14.</title>
        <authorList>
            <person name="Li J."/>
        </authorList>
    </citation>
    <scope>NUCLEOTIDE SEQUENCE</scope>
</reference>
<dbReference type="Proteomes" id="UP000830307">
    <property type="component" value="Segment"/>
</dbReference>
<dbReference type="KEGG" id="vg:77932650"/>
<feature type="domain" description="Dit-like phage tail protein N-terminal" evidence="1">
    <location>
        <begin position="151"/>
        <end position="235"/>
    </location>
</feature>
<sequence length="400" mass="43735">MANKLRECMVIWEEDPGSGKWSVLAFDGVVKESHSGAVTITSYPVDSGFMVSDHAIRQNRMIELDTITSNISMSVATSRKTFDECFNELMVAIGAAQTGGAPVYEAGTQVFDDAGIDGAASSYADATKYGRARYDNDAIDIRIPYTSITLGTVTNPIATALLAQVSLEKVDEVFNTIDRLNALGKLVHLVTLRGVRKNCVLRQYGVTNDVSNSYCLPASLSFEQLNVVDLTRSTVQTSTNYSNGDEVAQEQAGVRDTVQGSRTFVNYKSRRAPQVLALPAAAAPDVTLSEFHQLQHKEVPFSTAFDTRFIHDGTEYTLGKVQYNVAMEQWVTSLQWRGTGATNKVDSIPLASGVDLVRQYATNLPSLVAVNIATRNSDPTGPENLRLYIIEDFDKTFVEV</sequence>
<evidence type="ECO:0000259" key="1">
    <source>
        <dbReference type="Pfam" id="PF21821"/>
    </source>
</evidence>
<dbReference type="InterPro" id="IPR048494">
    <property type="entry name" value="Dit-like_N"/>
</dbReference>
<organism evidence="2 3">
    <name type="scientific">Aeromonas phage ZPAH14</name>
    <dbReference type="NCBI Taxonomy" id="2924887"/>
    <lineage>
        <taxon>Viruses</taxon>
        <taxon>Duplodnaviria</taxon>
        <taxon>Heunggongvirae</taxon>
        <taxon>Uroviricota</taxon>
        <taxon>Caudoviricetes</taxon>
        <taxon>Chaseviridae</taxon>
        <taxon>Nefertitivirinae</taxon>
        <taxon>Shantouvirus</taxon>
        <taxon>Shantouvirus ZPAH14</taxon>
    </lineage>
</organism>
<keyword evidence="3" id="KW-1185">Reference proteome</keyword>